<dbReference type="EMBL" id="MN740828">
    <property type="protein sequence ID" value="QHU13956.1"/>
    <property type="molecule type" value="Genomic_DNA"/>
</dbReference>
<name>A0A6C0KA33_9ZZZZ</name>
<reference evidence="2" key="1">
    <citation type="journal article" date="2020" name="Nature">
        <title>Giant virus diversity and host interactions through global metagenomics.</title>
        <authorList>
            <person name="Schulz F."/>
            <person name="Roux S."/>
            <person name="Paez-Espino D."/>
            <person name="Jungbluth S."/>
            <person name="Walsh D.A."/>
            <person name="Denef V.J."/>
            <person name="McMahon K.D."/>
            <person name="Konstantinidis K.T."/>
            <person name="Eloe-Fadrosh E.A."/>
            <person name="Kyrpides N.C."/>
            <person name="Woyke T."/>
        </authorList>
    </citation>
    <scope>NUCLEOTIDE SEQUENCE</scope>
    <source>
        <strain evidence="2">GVMAG-S-1101182-85</strain>
    </source>
</reference>
<protein>
    <submittedName>
        <fullName evidence="2">Uncharacterized protein</fullName>
    </submittedName>
</protein>
<keyword evidence="1" id="KW-0812">Transmembrane</keyword>
<sequence>MLSLVFGTFMIFAVAQDPSLTPMALTTPGSTNLPSPNTSGLPFISTTPGVATAPSFSTVNIIGAAIGGTLLTASVLGIIIRLRVVQTQLNPHKYKHNKKSKIKINSTYPDITFFNPSENVVLRINSMKRSKFEPVNVNANGLAVEKTVDY</sequence>
<dbReference type="AlphaFoldDB" id="A0A6C0KA33"/>
<proteinExistence type="predicted"/>
<keyword evidence="1" id="KW-0472">Membrane</keyword>
<organism evidence="2">
    <name type="scientific">viral metagenome</name>
    <dbReference type="NCBI Taxonomy" id="1070528"/>
    <lineage>
        <taxon>unclassified sequences</taxon>
        <taxon>metagenomes</taxon>
        <taxon>organismal metagenomes</taxon>
    </lineage>
</organism>
<evidence type="ECO:0000313" key="2">
    <source>
        <dbReference type="EMBL" id="QHU13956.1"/>
    </source>
</evidence>
<evidence type="ECO:0000256" key="1">
    <source>
        <dbReference type="SAM" id="Phobius"/>
    </source>
</evidence>
<feature type="transmembrane region" description="Helical" evidence="1">
    <location>
        <begin position="61"/>
        <end position="80"/>
    </location>
</feature>
<keyword evidence="1" id="KW-1133">Transmembrane helix</keyword>
<accession>A0A6C0KA33</accession>